<name>A0A3M6VU22_9STRA</name>
<dbReference type="Proteomes" id="UP000282087">
    <property type="component" value="Unassembled WGS sequence"/>
</dbReference>
<evidence type="ECO:0000313" key="9">
    <source>
        <dbReference type="Proteomes" id="UP000286097"/>
    </source>
</evidence>
<evidence type="ECO:0000313" key="6">
    <source>
        <dbReference type="EMBL" id="RMX70335.1"/>
    </source>
</evidence>
<proteinExistence type="inferred from homology"/>
<dbReference type="PANTHER" id="PTHR10746:SF6">
    <property type="entry name" value="LARGE RIBOSOMAL SUBUNIT PROTEIN UL4M"/>
    <property type="match status" value="1"/>
</dbReference>
<evidence type="ECO:0000256" key="4">
    <source>
        <dbReference type="ARBA" id="ARBA00040565"/>
    </source>
</evidence>
<feature type="region of interest" description="Disordered" evidence="5">
    <location>
        <begin position="157"/>
        <end position="181"/>
    </location>
</feature>
<dbReference type="SUPFAM" id="SSF52166">
    <property type="entry name" value="Ribosomal protein L4"/>
    <property type="match status" value="1"/>
</dbReference>
<protein>
    <recommendedName>
        <fullName evidence="4">Large ribosomal subunit protein uL4m</fullName>
    </recommendedName>
</protein>
<dbReference type="HAMAP" id="MF_01328_B">
    <property type="entry name" value="Ribosomal_uL4_B"/>
    <property type="match status" value="1"/>
</dbReference>
<evidence type="ECO:0000313" key="8">
    <source>
        <dbReference type="Proteomes" id="UP000282087"/>
    </source>
</evidence>
<dbReference type="Pfam" id="PF00573">
    <property type="entry name" value="Ribosomal_L4"/>
    <property type="match status" value="1"/>
</dbReference>
<dbReference type="NCBIfam" id="TIGR03953">
    <property type="entry name" value="rplD_bact"/>
    <property type="match status" value="1"/>
</dbReference>
<dbReference type="InterPro" id="IPR013005">
    <property type="entry name" value="Ribosomal_uL4-like"/>
</dbReference>
<sequence length="316" mass="34884">MQMAAKLLSPREAKLLRCVAMLRSCEKDPTLGVFELTGSMATVGMNRLLRSVATLTVSAPRASLVRTASTQTAAMPVNLSLAKEKPMPPPRVIPAAQDVNVLPSGDLELQLLSLSEDSQELGTVIMNGEVFGAPDRVDILQRVVRWQLACRRAGTNKTKTRSEVSGSTRKPWKQKGSGRARVGDIRAPQWRGGYRVHGPVLRDFSYNLPKKVRAMGLRVALSTKLREGKLAVVDSLDIDVTKTKDMKKLLGGRGWDHALFVGGEKVDSRFVLATRNIPHVDTMPQNKINVYSILQKDLLIITKDAVKYLEDRLHVD</sequence>
<evidence type="ECO:0000256" key="5">
    <source>
        <dbReference type="SAM" id="MobiDB-lite"/>
    </source>
</evidence>
<keyword evidence="3" id="KW-0687">Ribonucleoprotein</keyword>
<evidence type="ECO:0000256" key="2">
    <source>
        <dbReference type="ARBA" id="ARBA00022980"/>
    </source>
</evidence>
<evidence type="ECO:0000256" key="3">
    <source>
        <dbReference type="ARBA" id="ARBA00023274"/>
    </source>
</evidence>
<keyword evidence="2" id="KW-0689">Ribosomal protein</keyword>
<dbReference type="GO" id="GO:0005840">
    <property type="term" value="C:ribosome"/>
    <property type="evidence" value="ECO:0007669"/>
    <property type="project" value="UniProtKB-KW"/>
</dbReference>
<evidence type="ECO:0000313" key="7">
    <source>
        <dbReference type="EMBL" id="RQM08892.1"/>
    </source>
</evidence>
<dbReference type="STRING" id="542832.A0A3M6VU22"/>
<dbReference type="VEuPathDB" id="FungiDB:DD237_000618"/>
<gene>
    <name evidence="7" type="ORF">DD237_000618</name>
    <name evidence="6" type="ORF">DD238_000027</name>
</gene>
<organism evidence="6 8">
    <name type="scientific">Peronospora effusa</name>
    <dbReference type="NCBI Taxonomy" id="542832"/>
    <lineage>
        <taxon>Eukaryota</taxon>
        <taxon>Sar</taxon>
        <taxon>Stramenopiles</taxon>
        <taxon>Oomycota</taxon>
        <taxon>Peronosporomycetes</taxon>
        <taxon>Peronosporales</taxon>
        <taxon>Peronosporaceae</taxon>
        <taxon>Peronospora</taxon>
    </lineage>
</organism>
<dbReference type="GO" id="GO:0006412">
    <property type="term" value="P:translation"/>
    <property type="evidence" value="ECO:0007669"/>
    <property type="project" value="InterPro"/>
</dbReference>
<dbReference type="GO" id="GO:1990904">
    <property type="term" value="C:ribonucleoprotein complex"/>
    <property type="evidence" value="ECO:0007669"/>
    <property type="project" value="UniProtKB-KW"/>
</dbReference>
<keyword evidence="8" id="KW-1185">Reference proteome</keyword>
<dbReference type="EMBL" id="QLLG01000003">
    <property type="protein sequence ID" value="RMX70335.1"/>
    <property type="molecule type" value="Genomic_DNA"/>
</dbReference>
<dbReference type="EMBL" id="QKXF01000784">
    <property type="protein sequence ID" value="RQM08892.1"/>
    <property type="molecule type" value="Genomic_DNA"/>
</dbReference>
<reference evidence="8 9" key="1">
    <citation type="submission" date="2018-06" db="EMBL/GenBank/DDBJ databases">
        <title>Comparative genomics of downy mildews reveals potential adaptations to biotrophy.</title>
        <authorList>
            <person name="Fletcher K."/>
            <person name="Klosterman S.J."/>
            <person name="Derevnina L."/>
            <person name="Martin F."/>
            <person name="Koike S."/>
            <person name="Reyes Chin-Wo S."/>
            <person name="Mou B."/>
            <person name="Michelmore R."/>
        </authorList>
    </citation>
    <scope>NUCLEOTIDE SEQUENCE [LARGE SCALE GENOMIC DNA]</scope>
    <source>
        <strain evidence="7 9">R13</strain>
        <strain evidence="6 8">R14</strain>
    </source>
</reference>
<evidence type="ECO:0000256" key="1">
    <source>
        <dbReference type="ARBA" id="ARBA00010528"/>
    </source>
</evidence>
<dbReference type="Proteomes" id="UP000286097">
    <property type="component" value="Unassembled WGS sequence"/>
</dbReference>
<dbReference type="PANTHER" id="PTHR10746">
    <property type="entry name" value="50S RIBOSOMAL PROTEIN L4"/>
    <property type="match status" value="1"/>
</dbReference>
<dbReference type="GO" id="GO:0003735">
    <property type="term" value="F:structural constituent of ribosome"/>
    <property type="evidence" value="ECO:0007669"/>
    <property type="project" value="InterPro"/>
</dbReference>
<accession>A0A3M6VU22</accession>
<dbReference type="InterPro" id="IPR023574">
    <property type="entry name" value="Ribosomal_uL4_dom_sf"/>
</dbReference>
<comment type="caution">
    <text evidence="6">The sequence shown here is derived from an EMBL/GenBank/DDBJ whole genome shotgun (WGS) entry which is preliminary data.</text>
</comment>
<dbReference type="AlphaFoldDB" id="A0A3M6VU22"/>
<dbReference type="Gene3D" id="3.40.1370.10">
    <property type="match status" value="1"/>
</dbReference>
<comment type="similarity">
    <text evidence="1">Belongs to the universal ribosomal protein uL4 family.</text>
</comment>
<dbReference type="InterPro" id="IPR002136">
    <property type="entry name" value="Ribosomal_uL4"/>
</dbReference>
<dbReference type="FunFam" id="3.40.1370.10:FF:000019">
    <property type="entry name" value="50S ribosomal protein L4"/>
    <property type="match status" value="1"/>
</dbReference>